<dbReference type="GO" id="GO:0022857">
    <property type="term" value="F:transmembrane transporter activity"/>
    <property type="evidence" value="ECO:0007669"/>
    <property type="project" value="InterPro"/>
</dbReference>
<dbReference type="Proteomes" id="UP000306196">
    <property type="component" value="Unassembled WGS sequence"/>
</dbReference>
<dbReference type="EMBL" id="VAUV01000012">
    <property type="protein sequence ID" value="TLD69584.1"/>
    <property type="molecule type" value="Genomic_DNA"/>
</dbReference>
<name>A0A5R8KB94_9BACT</name>
<proteinExistence type="inferred from homology"/>
<comment type="subcellular location">
    <subcellularLocation>
        <location evidence="1">Cell membrane</location>
        <topology evidence="1">Single-pass membrane protein</topology>
    </subcellularLocation>
    <subcellularLocation>
        <location evidence="7">Cell membrane</location>
        <topology evidence="7">Single-pass type II membrane protein</topology>
    </subcellularLocation>
</comment>
<evidence type="ECO:0000313" key="10">
    <source>
        <dbReference type="Proteomes" id="UP000306196"/>
    </source>
</evidence>
<dbReference type="Gene3D" id="3.30.420.270">
    <property type="match status" value="1"/>
</dbReference>
<reference evidence="9 10" key="1">
    <citation type="submission" date="2019-05" db="EMBL/GenBank/DDBJ databases">
        <title>Verrucobacter flavum gen. nov., sp. nov. a new member of the family Verrucomicrobiaceae.</title>
        <authorList>
            <person name="Szuroczki S."/>
            <person name="Abbaszade G."/>
            <person name="Szabo A."/>
            <person name="Felfoldi T."/>
            <person name="Schumann P."/>
            <person name="Boka K."/>
            <person name="Keki Z."/>
            <person name="Toumi M."/>
            <person name="Toth E."/>
        </authorList>
    </citation>
    <scope>NUCLEOTIDE SEQUENCE [LARGE SCALE GENOMIC DNA]</scope>
    <source>
        <strain evidence="9 10">MG-N-17</strain>
    </source>
</reference>
<keyword evidence="10" id="KW-1185">Reference proteome</keyword>
<dbReference type="PANTHER" id="PTHR30558">
    <property type="entry name" value="EXBD MEMBRANE COMPONENT OF PMF-DRIVEN MACROMOLECULE IMPORT SYSTEM"/>
    <property type="match status" value="1"/>
</dbReference>
<keyword evidence="3" id="KW-1003">Cell membrane</keyword>
<evidence type="ECO:0000256" key="2">
    <source>
        <dbReference type="ARBA" id="ARBA00005811"/>
    </source>
</evidence>
<keyword evidence="6 8" id="KW-0472">Membrane</keyword>
<keyword evidence="7" id="KW-0813">Transport</keyword>
<evidence type="ECO:0000256" key="8">
    <source>
        <dbReference type="SAM" id="Phobius"/>
    </source>
</evidence>
<protein>
    <submittedName>
        <fullName evidence="9">Biopolymer transporter ExbD</fullName>
    </submittedName>
</protein>
<dbReference type="AlphaFoldDB" id="A0A5R8KB94"/>
<organism evidence="9 10">
    <name type="scientific">Phragmitibacter flavus</name>
    <dbReference type="NCBI Taxonomy" id="2576071"/>
    <lineage>
        <taxon>Bacteria</taxon>
        <taxon>Pseudomonadati</taxon>
        <taxon>Verrucomicrobiota</taxon>
        <taxon>Verrucomicrobiia</taxon>
        <taxon>Verrucomicrobiales</taxon>
        <taxon>Verrucomicrobiaceae</taxon>
        <taxon>Phragmitibacter</taxon>
    </lineage>
</organism>
<sequence length="144" mass="15819">MASGGGSMENGEPEFQIAPIIDCLLVLLVFFMSITSAEVLQIDDRIALPVAPDSKKKEKVATQEGALNVRWDGRTQKSVFSFEGPDYENIEDLTQVLRERKAAQPLYHVIIRGDKNLPAIEIQRTMSVIGAAGIDNISFSALNK</sequence>
<evidence type="ECO:0000256" key="4">
    <source>
        <dbReference type="ARBA" id="ARBA00022692"/>
    </source>
</evidence>
<evidence type="ECO:0000313" key="9">
    <source>
        <dbReference type="EMBL" id="TLD69584.1"/>
    </source>
</evidence>
<comment type="caution">
    <text evidence="9">The sequence shown here is derived from an EMBL/GenBank/DDBJ whole genome shotgun (WGS) entry which is preliminary data.</text>
</comment>
<dbReference type="GO" id="GO:0005886">
    <property type="term" value="C:plasma membrane"/>
    <property type="evidence" value="ECO:0007669"/>
    <property type="project" value="UniProtKB-SubCell"/>
</dbReference>
<keyword evidence="4 7" id="KW-0812">Transmembrane</keyword>
<evidence type="ECO:0000256" key="6">
    <source>
        <dbReference type="ARBA" id="ARBA00023136"/>
    </source>
</evidence>
<comment type="similarity">
    <text evidence="2 7">Belongs to the ExbD/TolR family.</text>
</comment>
<dbReference type="InterPro" id="IPR003400">
    <property type="entry name" value="ExbD"/>
</dbReference>
<keyword evidence="7" id="KW-0653">Protein transport</keyword>
<dbReference type="Pfam" id="PF02472">
    <property type="entry name" value="ExbD"/>
    <property type="match status" value="1"/>
</dbReference>
<evidence type="ECO:0000256" key="1">
    <source>
        <dbReference type="ARBA" id="ARBA00004162"/>
    </source>
</evidence>
<dbReference type="GO" id="GO:0015031">
    <property type="term" value="P:protein transport"/>
    <property type="evidence" value="ECO:0007669"/>
    <property type="project" value="UniProtKB-KW"/>
</dbReference>
<evidence type="ECO:0000256" key="5">
    <source>
        <dbReference type="ARBA" id="ARBA00022989"/>
    </source>
</evidence>
<dbReference type="RefSeq" id="WP_138087412.1">
    <property type="nucleotide sequence ID" value="NZ_VAUV01000012.1"/>
</dbReference>
<evidence type="ECO:0000256" key="7">
    <source>
        <dbReference type="RuleBase" id="RU003879"/>
    </source>
</evidence>
<evidence type="ECO:0000256" key="3">
    <source>
        <dbReference type="ARBA" id="ARBA00022475"/>
    </source>
</evidence>
<feature type="transmembrane region" description="Helical" evidence="8">
    <location>
        <begin position="15"/>
        <end position="35"/>
    </location>
</feature>
<dbReference type="OrthoDB" id="190607at2"/>
<keyword evidence="5 8" id="KW-1133">Transmembrane helix</keyword>
<dbReference type="PANTHER" id="PTHR30558:SF3">
    <property type="entry name" value="BIOPOLYMER TRANSPORT PROTEIN EXBD-RELATED"/>
    <property type="match status" value="1"/>
</dbReference>
<gene>
    <name evidence="9" type="ORF">FEM03_16635</name>
</gene>
<accession>A0A5R8KB94</accession>